<feature type="transmembrane region" description="Helical" evidence="1">
    <location>
        <begin position="453"/>
        <end position="473"/>
    </location>
</feature>
<dbReference type="Proteomes" id="UP000228596">
    <property type="component" value="Unassembled WGS sequence"/>
</dbReference>
<feature type="transmembrane region" description="Helical" evidence="1">
    <location>
        <begin position="422"/>
        <end position="441"/>
    </location>
</feature>
<sequence>MRQNSLAFRLIEILPGSVAWMLIILPIPFSYFWPSAVAIYVLAFDVFWLSRAFYFCYFMVSTYRKMKRDRKRDWKEMIKNIPDDPRYKDPKEILHAVIFATFKEEIETLELSIRSVIKSDFNSNKMIIVLAGEERDQERFRCVSKYLSEKYSDKVFKFLICEHPDGIVGEVKGKGAGAAWAGKKLVEFVESTKIPLEDIVMHIADADTCFDKIYFDAVTYMYCREPNRNRRTFQPIPLYSNNIWYVPAFSRVVAWGASFWQMVEASRPWRLVNFSTHAMSLKMLKEMNYWSTSVVNEDSRQYWRAYFSFSGDHQAIPIYVPVYMDAVLSDDIFKTIQNQYLQKRRWAYGVEHLPYIILQAIKHKEIPFGDKFIKIVRLIEGAISWSTASFYLAIFGWLPLIMSAEFRNTVLAVNFPSVARTLLSIAWVTLAISIYLSLKLLPPRPRGMRKEKYLSMILEWALSPVVGIVFGSIPALEAQTRLMLGQYLTFWVTEKKAPANTFKNAKSPI</sequence>
<evidence type="ECO:0000313" key="2">
    <source>
        <dbReference type="EMBL" id="PIT97086.1"/>
    </source>
</evidence>
<dbReference type="PANTHER" id="PTHR36851">
    <property type="entry name" value="UNNAMED PRODUCT"/>
    <property type="match status" value="1"/>
</dbReference>
<accession>A0A2M6WWJ9</accession>
<reference evidence="3" key="1">
    <citation type="submission" date="2017-09" db="EMBL/GenBank/DDBJ databases">
        <title>Depth-based differentiation of microbial function through sediment-hosted aquifers and enrichment of novel symbionts in the deep terrestrial subsurface.</title>
        <authorList>
            <person name="Probst A.J."/>
            <person name="Ladd B."/>
            <person name="Jarett J.K."/>
            <person name="Geller-Mcgrath D.E."/>
            <person name="Sieber C.M.K."/>
            <person name="Emerson J.B."/>
            <person name="Anantharaman K."/>
            <person name="Thomas B.C."/>
            <person name="Malmstrom R."/>
            <person name="Stieglmeier M."/>
            <person name="Klingl A."/>
            <person name="Woyke T."/>
            <person name="Ryan C.M."/>
            <person name="Banfield J.F."/>
        </authorList>
    </citation>
    <scope>NUCLEOTIDE SEQUENCE [LARGE SCALE GENOMIC DNA]</scope>
</reference>
<evidence type="ECO:0000313" key="3">
    <source>
        <dbReference type="Proteomes" id="UP000228596"/>
    </source>
</evidence>
<keyword evidence="1" id="KW-1133">Transmembrane helix</keyword>
<keyword evidence="1" id="KW-0472">Membrane</keyword>
<feature type="transmembrane region" description="Helical" evidence="1">
    <location>
        <begin position="12"/>
        <end position="33"/>
    </location>
</feature>
<protein>
    <recommendedName>
        <fullName evidence="4">Glycosyltransferase 2-like domain-containing protein</fullName>
    </recommendedName>
</protein>
<feature type="transmembrane region" description="Helical" evidence="1">
    <location>
        <begin position="382"/>
        <end position="402"/>
    </location>
</feature>
<evidence type="ECO:0008006" key="4">
    <source>
        <dbReference type="Google" id="ProtNLM"/>
    </source>
</evidence>
<dbReference type="PANTHER" id="PTHR36851:SF1">
    <property type="entry name" value="GLYCO_TRANS_2-LIKE DOMAIN-CONTAINING PROTEIN"/>
    <property type="match status" value="1"/>
</dbReference>
<organism evidence="2 3">
    <name type="scientific">Candidatus Berkelbacteria bacterium CG10_big_fil_rev_8_21_14_0_10_41_12</name>
    <dbReference type="NCBI Taxonomy" id="1974513"/>
    <lineage>
        <taxon>Bacteria</taxon>
        <taxon>Candidatus Berkelbacteria</taxon>
    </lineage>
</organism>
<evidence type="ECO:0000256" key="1">
    <source>
        <dbReference type="SAM" id="Phobius"/>
    </source>
</evidence>
<name>A0A2M6WWJ9_9BACT</name>
<comment type="caution">
    <text evidence="2">The sequence shown here is derived from an EMBL/GenBank/DDBJ whole genome shotgun (WGS) entry which is preliminary data.</text>
</comment>
<keyword evidence="1" id="KW-0812">Transmembrane</keyword>
<feature type="transmembrane region" description="Helical" evidence="1">
    <location>
        <begin position="39"/>
        <end position="60"/>
    </location>
</feature>
<dbReference type="EMBL" id="PEZV01000038">
    <property type="protein sequence ID" value="PIT97086.1"/>
    <property type="molecule type" value="Genomic_DNA"/>
</dbReference>
<dbReference type="AlphaFoldDB" id="A0A2M6WWJ9"/>
<gene>
    <name evidence="2" type="ORF">COT77_03430</name>
</gene>
<proteinExistence type="predicted"/>